<feature type="domain" description="AIPP2-like SPOC-like" evidence="7">
    <location>
        <begin position="228"/>
        <end position="352"/>
    </location>
</feature>
<proteinExistence type="predicted"/>
<organism evidence="8 9">
    <name type="scientific">Kalanchoe fedtschenkoi</name>
    <name type="common">Lavender scallops</name>
    <name type="synonym">South American air plant</name>
    <dbReference type="NCBI Taxonomy" id="63787"/>
    <lineage>
        <taxon>Eukaryota</taxon>
        <taxon>Viridiplantae</taxon>
        <taxon>Streptophyta</taxon>
        <taxon>Embryophyta</taxon>
        <taxon>Tracheophyta</taxon>
        <taxon>Spermatophyta</taxon>
        <taxon>Magnoliopsida</taxon>
        <taxon>eudicotyledons</taxon>
        <taxon>Gunneridae</taxon>
        <taxon>Pentapetalae</taxon>
        <taxon>Saxifragales</taxon>
        <taxon>Crassulaceae</taxon>
        <taxon>Kalanchoe</taxon>
    </lineage>
</organism>
<keyword evidence="2" id="KW-0863">Zinc-finger</keyword>
<sequence>MIYPQQEEDPCTTCGSGDSTAICSCSKCGDRAHLWCMRTVLKYIPATWVCDECQMRNSKISLKQVRDDRSHPGPSAVPSERSPTQLHIRKKDAKDRKVKYLPESEAALLLPNDARNGSMPINNTFRKKQRTPRAFKTGSPVKPSPPVKDFHELTEHLRETKQSKAMGKKIAGTEKPSKPQDSLKIPGNGLCEREDKRHEHESINGVLAKEMTIFEKFTKNPVCTEAIWSGQFEILNGSDHGVYGGLQAYAPCLIHRKAYFLSLMLPSSLSFNITCRSDLWVEFVYGPPDEEDVSLYILPENMDRCQQQYKHLVEMLDSRDQAMHANIDGVELIIFTSRWLKVDCKEIFLWGSYRCVSKYVATEKESGLAPVIDGDNLDMELDMVDGEWIGGPEEVIVNKERIEIGLESSERLRVTEKRNSEELLEFPPGFEQHYQMKKRKVDAAAAALI</sequence>
<dbReference type="Gene3D" id="3.30.40.10">
    <property type="entry name" value="Zinc/RING finger domain, C3HC4 (zinc finger)"/>
    <property type="match status" value="1"/>
</dbReference>
<dbReference type="PANTHER" id="PTHR33304">
    <property type="match status" value="1"/>
</dbReference>
<dbReference type="Proteomes" id="UP000594263">
    <property type="component" value="Unplaced"/>
</dbReference>
<dbReference type="PANTHER" id="PTHR33304:SF36">
    <property type="entry name" value="GB|AAF26970.1-RELATED"/>
    <property type="match status" value="1"/>
</dbReference>
<dbReference type="InterPro" id="IPR013083">
    <property type="entry name" value="Znf_RING/FYVE/PHD"/>
</dbReference>
<evidence type="ECO:0000256" key="1">
    <source>
        <dbReference type="ARBA" id="ARBA00022723"/>
    </source>
</evidence>
<keyword evidence="1" id="KW-0479">Metal-binding</keyword>
<dbReference type="EnsemblPlants" id="Kaladp0018s0026.4.v1.1">
    <property type="protein sequence ID" value="Kaladp0018s0026.4.v1.1"/>
    <property type="gene ID" value="Kaladp0018s0026.v1.1"/>
</dbReference>
<dbReference type="Gramene" id="Kaladp0018s0026.2.v1.1">
    <property type="protein sequence ID" value="Kaladp0018s0026.2.v1.1"/>
    <property type="gene ID" value="Kaladp0018s0026.v1.1"/>
</dbReference>
<feature type="region of interest" description="Disordered" evidence="6">
    <location>
        <begin position="161"/>
        <end position="189"/>
    </location>
</feature>
<accession>A0A7N0T157</accession>
<evidence type="ECO:0000256" key="2">
    <source>
        <dbReference type="ARBA" id="ARBA00022771"/>
    </source>
</evidence>
<evidence type="ECO:0000256" key="6">
    <source>
        <dbReference type="SAM" id="MobiDB-lite"/>
    </source>
</evidence>
<dbReference type="AlphaFoldDB" id="A0A7N0T157"/>
<dbReference type="EnsemblPlants" id="Kaladp0018s0026.2.v1.1">
    <property type="protein sequence ID" value="Kaladp0018s0026.2.v1.1"/>
    <property type="gene ID" value="Kaladp0018s0026.v1.1"/>
</dbReference>
<evidence type="ECO:0000256" key="5">
    <source>
        <dbReference type="ARBA" id="ARBA00023163"/>
    </source>
</evidence>
<evidence type="ECO:0000256" key="3">
    <source>
        <dbReference type="ARBA" id="ARBA00022833"/>
    </source>
</evidence>
<dbReference type="GO" id="GO:0140566">
    <property type="term" value="F:histone reader activity"/>
    <property type="evidence" value="ECO:0007669"/>
    <property type="project" value="InterPro"/>
</dbReference>
<protein>
    <recommendedName>
        <fullName evidence="7">AIPP2-like SPOC-like domain-containing protein</fullName>
    </recommendedName>
</protein>
<dbReference type="Gramene" id="Kaladp0018s0026.1.v1.1">
    <property type="protein sequence ID" value="Kaladp0018s0026.1.v1.1"/>
    <property type="gene ID" value="Kaladp0018s0026.v1.1"/>
</dbReference>
<name>A0A7N0T157_KALFE</name>
<dbReference type="OMA" id="KLACFPR"/>
<keyword evidence="4" id="KW-0805">Transcription regulation</keyword>
<dbReference type="EnsemblPlants" id="Kaladp0018s0026.1.v1.1">
    <property type="protein sequence ID" value="Kaladp0018s0026.1.v1.1"/>
    <property type="gene ID" value="Kaladp0018s0026.v1.1"/>
</dbReference>
<evidence type="ECO:0000313" key="9">
    <source>
        <dbReference type="Proteomes" id="UP000594263"/>
    </source>
</evidence>
<keyword evidence="5" id="KW-0804">Transcription</keyword>
<reference evidence="8" key="1">
    <citation type="submission" date="2021-01" db="UniProtKB">
        <authorList>
            <consortium name="EnsemblPlants"/>
        </authorList>
    </citation>
    <scope>IDENTIFICATION</scope>
</reference>
<dbReference type="GO" id="GO:0034244">
    <property type="term" value="P:negative regulation of transcription elongation by RNA polymerase II"/>
    <property type="evidence" value="ECO:0007669"/>
    <property type="project" value="InterPro"/>
</dbReference>
<dbReference type="InterPro" id="IPR056280">
    <property type="entry name" value="AIPP2-like_SPOC"/>
</dbReference>
<feature type="region of interest" description="Disordered" evidence="6">
    <location>
        <begin position="129"/>
        <end position="148"/>
    </location>
</feature>
<dbReference type="InterPro" id="IPR011011">
    <property type="entry name" value="Znf_FYVE_PHD"/>
</dbReference>
<evidence type="ECO:0000256" key="4">
    <source>
        <dbReference type="ARBA" id="ARBA00023015"/>
    </source>
</evidence>
<dbReference type="GO" id="GO:0008270">
    <property type="term" value="F:zinc ion binding"/>
    <property type="evidence" value="ECO:0007669"/>
    <property type="project" value="UniProtKB-KW"/>
</dbReference>
<keyword evidence="9" id="KW-1185">Reference proteome</keyword>
<evidence type="ECO:0000259" key="7">
    <source>
        <dbReference type="Pfam" id="PF23121"/>
    </source>
</evidence>
<evidence type="ECO:0000313" key="8">
    <source>
        <dbReference type="EnsemblPlants" id="Kaladp0018s0026.1.v1.1"/>
    </source>
</evidence>
<dbReference type="Pfam" id="PF23121">
    <property type="entry name" value="SPOC_AIPP2"/>
    <property type="match status" value="1"/>
</dbReference>
<dbReference type="Gramene" id="Kaladp0018s0026.4.v1.1">
    <property type="protein sequence ID" value="Kaladp0018s0026.4.v1.1"/>
    <property type="gene ID" value="Kaladp0018s0026.v1.1"/>
</dbReference>
<dbReference type="SUPFAM" id="SSF57903">
    <property type="entry name" value="FYVE/PHD zinc finger"/>
    <property type="match status" value="1"/>
</dbReference>
<keyword evidence="3" id="KW-0862">Zinc</keyword>
<feature type="region of interest" description="Disordered" evidence="6">
    <location>
        <begin position="64"/>
        <end position="93"/>
    </location>
</feature>
<dbReference type="InterPro" id="IPR049914">
    <property type="entry name" value="PHD1-3/5-6"/>
</dbReference>